<gene>
    <name evidence="1" type="ORF">FCM35_KLT17417</name>
</gene>
<comment type="caution">
    <text evidence="1">The sequence shown here is derived from an EMBL/GenBank/DDBJ whole genome shotgun (WGS) entry which is preliminary data.</text>
</comment>
<sequence length="144" mass="16474">MANHGKKVDVDKLLPLLGDTVKVLNTKKEGDVLVQSCDSAVTIMSSFLSSSHDLRASIEDCQKKIDACNRDIEKVKSESVPDDELESAFYVCLCYKHSPKFIRARQNFWMNVDIVDKNKKRMETFEFESADFDACNQLWQMLSK</sequence>
<dbReference type="GO" id="GO:0051983">
    <property type="term" value="P:regulation of chromosome segregation"/>
    <property type="evidence" value="ECO:0007669"/>
    <property type="project" value="InterPro"/>
</dbReference>
<organism evidence="1 2">
    <name type="scientific">Carex littledalei</name>
    <dbReference type="NCBI Taxonomy" id="544730"/>
    <lineage>
        <taxon>Eukaryota</taxon>
        <taxon>Viridiplantae</taxon>
        <taxon>Streptophyta</taxon>
        <taxon>Embryophyta</taxon>
        <taxon>Tracheophyta</taxon>
        <taxon>Spermatophyta</taxon>
        <taxon>Magnoliopsida</taxon>
        <taxon>Liliopsida</taxon>
        <taxon>Poales</taxon>
        <taxon>Cyperaceae</taxon>
        <taxon>Cyperoideae</taxon>
        <taxon>Cariceae</taxon>
        <taxon>Carex</taxon>
        <taxon>Carex subgen. Euthyceras</taxon>
    </lineage>
</organism>
<dbReference type="AlphaFoldDB" id="A0A833VRE1"/>
<reference evidence="1" key="1">
    <citation type="submission" date="2020-01" db="EMBL/GenBank/DDBJ databases">
        <title>Genome sequence of Kobresia littledalei, the first chromosome-level genome in the family Cyperaceae.</title>
        <authorList>
            <person name="Qu G."/>
        </authorList>
    </citation>
    <scope>NUCLEOTIDE SEQUENCE</scope>
    <source>
        <strain evidence="1">C.B.Clarke</strain>
        <tissue evidence="1">Leaf</tissue>
    </source>
</reference>
<dbReference type="PANTHER" id="PTHR35730">
    <property type="entry name" value="KINETOCHORE PROTEIN SPC24 HOMOLOG-RELATED"/>
    <property type="match status" value="1"/>
</dbReference>
<dbReference type="OrthoDB" id="1906227at2759"/>
<dbReference type="EMBL" id="SWLB01000005">
    <property type="protein sequence ID" value="KAF3338580.1"/>
    <property type="molecule type" value="Genomic_DNA"/>
</dbReference>
<keyword evidence="2" id="KW-1185">Reference proteome</keyword>
<dbReference type="Proteomes" id="UP000623129">
    <property type="component" value="Unassembled WGS sequence"/>
</dbReference>
<proteinExistence type="predicted"/>
<dbReference type="InterPro" id="IPR044951">
    <property type="entry name" value="SPC24-like"/>
</dbReference>
<dbReference type="PANTHER" id="PTHR35730:SF2">
    <property type="entry name" value="KINETOCHORE PROTEIN SPC24 HOMOLOG-RELATED"/>
    <property type="match status" value="1"/>
</dbReference>
<accession>A0A833VRE1</accession>
<protein>
    <submittedName>
        <fullName evidence="1">Uncharacterized protein</fullName>
    </submittedName>
</protein>
<evidence type="ECO:0000313" key="1">
    <source>
        <dbReference type="EMBL" id="KAF3338580.1"/>
    </source>
</evidence>
<evidence type="ECO:0000313" key="2">
    <source>
        <dbReference type="Proteomes" id="UP000623129"/>
    </source>
</evidence>
<name>A0A833VRE1_9POAL</name>